<reference evidence="8 9" key="1">
    <citation type="submission" date="2018-11" db="EMBL/GenBank/DDBJ databases">
        <title>Complete genome sequence of Paenibacillus baekrokdamisoli strain KCTC 33723.</title>
        <authorList>
            <person name="Kang S.W."/>
            <person name="Lee K.C."/>
            <person name="Kim K.K."/>
            <person name="Kim J.S."/>
            <person name="Kim D.S."/>
            <person name="Ko S.H."/>
            <person name="Yang S.H."/>
            <person name="Lee J.S."/>
        </authorList>
    </citation>
    <scope>NUCLEOTIDE SEQUENCE [LARGE SCALE GENOMIC DNA]</scope>
    <source>
        <strain evidence="8 9">KCTC 33723</strain>
    </source>
</reference>
<evidence type="ECO:0000256" key="7">
    <source>
        <dbReference type="RuleBase" id="RU363032"/>
    </source>
</evidence>
<keyword evidence="5 7" id="KW-1133">Transmembrane helix</keyword>
<dbReference type="GO" id="GO:0005886">
    <property type="term" value="C:plasma membrane"/>
    <property type="evidence" value="ECO:0007669"/>
    <property type="project" value="UniProtKB-SubCell"/>
</dbReference>
<keyword evidence="4 7" id="KW-0812">Transmembrane</keyword>
<evidence type="ECO:0000313" key="8">
    <source>
        <dbReference type="EMBL" id="BBH22116.1"/>
    </source>
</evidence>
<dbReference type="RefSeq" id="WP_125659688.1">
    <property type="nucleotide sequence ID" value="NZ_JACHXC010000008.1"/>
</dbReference>
<feature type="transmembrane region" description="Helical" evidence="7">
    <location>
        <begin position="209"/>
        <end position="229"/>
    </location>
</feature>
<organism evidence="8 9">
    <name type="scientific">Paenibacillus baekrokdamisoli</name>
    <dbReference type="NCBI Taxonomy" id="1712516"/>
    <lineage>
        <taxon>Bacteria</taxon>
        <taxon>Bacillati</taxon>
        <taxon>Bacillota</taxon>
        <taxon>Bacilli</taxon>
        <taxon>Bacillales</taxon>
        <taxon>Paenibacillaceae</taxon>
        <taxon>Paenibacillus</taxon>
    </lineage>
</organism>
<keyword evidence="6 7" id="KW-0472">Membrane</keyword>
<keyword evidence="3" id="KW-1003">Cell membrane</keyword>
<evidence type="ECO:0000256" key="4">
    <source>
        <dbReference type="ARBA" id="ARBA00022692"/>
    </source>
</evidence>
<dbReference type="PROSITE" id="PS50928">
    <property type="entry name" value="ABC_TM1"/>
    <property type="match status" value="1"/>
</dbReference>
<evidence type="ECO:0000313" key="9">
    <source>
        <dbReference type="Proteomes" id="UP000275368"/>
    </source>
</evidence>
<evidence type="ECO:0000256" key="1">
    <source>
        <dbReference type="ARBA" id="ARBA00004651"/>
    </source>
</evidence>
<dbReference type="InterPro" id="IPR000515">
    <property type="entry name" value="MetI-like"/>
</dbReference>
<evidence type="ECO:0000256" key="6">
    <source>
        <dbReference type="ARBA" id="ARBA00023136"/>
    </source>
</evidence>
<feature type="transmembrane region" description="Helical" evidence="7">
    <location>
        <begin position="67"/>
        <end position="91"/>
    </location>
</feature>
<dbReference type="SUPFAM" id="SSF161098">
    <property type="entry name" value="MetI-like"/>
    <property type="match status" value="1"/>
</dbReference>
<dbReference type="AlphaFoldDB" id="A0A3G9IUM6"/>
<feature type="transmembrane region" description="Helical" evidence="7">
    <location>
        <begin position="138"/>
        <end position="157"/>
    </location>
</feature>
<dbReference type="Proteomes" id="UP000275368">
    <property type="component" value="Chromosome"/>
</dbReference>
<dbReference type="PANTHER" id="PTHR43744:SF12">
    <property type="entry name" value="ABC TRANSPORTER PERMEASE PROTEIN MG189-RELATED"/>
    <property type="match status" value="1"/>
</dbReference>
<feature type="transmembrane region" description="Helical" evidence="7">
    <location>
        <begin position="236"/>
        <end position="257"/>
    </location>
</feature>
<protein>
    <submittedName>
        <fullName evidence="8">Sugar ABC transporter permease</fullName>
    </submittedName>
</protein>
<feature type="transmembrane region" description="Helical" evidence="7">
    <location>
        <begin position="7"/>
        <end position="28"/>
    </location>
</feature>
<name>A0A3G9IUM6_9BACL</name>
<accession>A0A3G9IUM6</accession>
<comment type="similarity">
    <text evidence="7">Belongs to the binding-protein-dependent transport system permease family.</text>
</comment>
<feature type="transmembrane region" description="Helical" evidence="7">
    <location>
        <begin position="103"/>
        <end position="126"/>
    </location>
</feature>
<dbReference type="KEGG" id="pbk:Back11_34610"/>
<dbReference type="CDD" id="cd06261">
    <property type="entry name" value="TM_PBP2"/>
    <property type="match status" value="1"/>
</dbReference>
<evidence type="ECO:0000256" key="5">
    <source>
        <dbReference type="ARBA" id="ARBA00022989"/>
    </source>
</evidence>
<dbReference type="EMBL" id="AP019308">
    <property type="protein sequence ID" value="BBH22116.1"/>
    <property type="molecule type" value="Genomic_DNA"/>
</dbReference>
<keyword evidence="2 7" id="KW-0813">Transport</keyword>
<dbReference type="InterPro" id="IPR035906">
    <property type="entry name" value="MetI-like_sf"/>
</dbReference>
<dbReference type="GO" id="GO:0055085">
    <property type="term" value="P:transmembrane transport"/>
    <property type="evidence" value="ECO:0007669"/>
    <property type="project" value="InterPro"/>
</dbReference>
<gene>
    <name evidence="8" type="ORF">Back11_34610</name>
</gene>
<comment type="subcellular location">
    <subcellularLocation>
        <location evidence="1 7">Cell membrane</location>
        <topology evidence="1 7">Multi-pass membrane protein</topology>
    </subcellularLocation>
</comment>
<evidence type="ECO:0000256" key="3">
    <source>
        <dbReference type="ARBA" id="ARBA00022475"/>
    </source>
</evidence>
<feature type="transmembrane region" description="Helical" evidence="7">
    <location>
        <begin position="178"/>
        <end position="203"/>
    </location>
</feature>
<sequence>MRGWTKLLWESVSLLISCVIAVPIYLVVVNSFKTQSEASDLGLSLPSVWEIWNNYSEVFVSAKIPQAVWNTTILTVISVFFIVIFCSLSAYFIQRKDNRVSKLIQSIIIAGLILPSSVITTYMLMFDLHLVRTYLGVILLYIAGNYAFLTYVYIGFFHSIPRELDEAAIIDGVKPYGLFWKIIFPLLKPVSASVLIIAFMTVWNDFTTPFYFLNTASRFTLSLTVYFFFGQHSSDWNLVFADLVIVSAPVILLYLFLQRYIVEGLTAGAVKS</sequence>
<dbReference type="PANTHER" id="PTHR43744">
    <property type="entry name" value="ABC TRANSPORTER PERMEASE PROTEIN MG189-RELATED-RELATED"/>
    <property type="match status" value="1"/>
</dbReference>
<dbReference type="Gene3D" id="1.10.3720.10">
    <property type="entry name" value="MetI-like"/>
    <property type="match status" value="1"/>
</dbReference>
<dbReference type="OrthoDB" id="153186at2"/>
<evidence type="ECO:0000256" key="2">
    <source>
        <dbReference type="ARBA" id="ARBA00022448"/>
    </source>
</evidence>
<dbReference type="Pfam" id="PF00528">
    <property type="entry name" value="BPD_transp_1"/>
    <property type="match status" value="1"/>
</dbReference>
<keyword evidence="9" id="KW-1185">Reference proteome</keyword>
<proteinExistence type="inferred from homology"/>